<evidence type="ECO:0000313" key="2">
    <source>
        <dbReference type="Proteomes" id="UP000824035"/>
    </source>
</evidence>
<dbReference type="Proteomes" id="UP000824035">
    <property type="component" value="Unassembled WGS sequence"/>
</dbReference>
<evidence type="ECO:0000313" key="1">
    <source>
        <dbReference type="EMBL" id="HIZ29951.1"/>
    </source>
</evidence>
<organism evidence="1 2">
    <name type="scientific">Candidatus Allofournierella merdipullorum</name>
    <dbReference type="NCBI Taxonomy" id="2838595"/>
    <lineage>
        <taxon>Bacteria</taxon>
        <taxon>Bacillati</taxon>
        <taxon>Bacillota</taxon>
        <taxon>Clostridia</taxon>
        <taxon>Eubacteriales</taxon>
        <taxon>Oscillospiraceae</taxon>
        <taxon>Allofournierella</taxon>
    </lineage>
</organism>
<dbReference type="AlphaFoldDB" id="A0A9D2E380"/>
<reference evidence="1" key="2">
    <citation type="submission" date="2021-04" db="EMBL/GenBank/DDBJ databases">
        <authorList>
            <person name="Gilroy R."/>
        </authorList>
    </citation>
    <scope>NUCLEOTIDE SEQUENCE</scope>
    <source>
        <strain evidence="1">ChiGjej4B4-18154</strain>
    </source>
</reference>
<dbReference type="EMBL" id="DXBV01000019">
    <property type="protein sequence ID" value="HIZ29951.1"/>
    <property type="molecule type" value="Genomic_DNA"/>
</dbReference>
<sequence>MRCPQCGIEMTVHSRTAGPQGVLLRFACRNRRCPAAGRVMAERQTTDPKRKEVK</sequence>
<dbReference type="RefSeq" id="WP_394968092.1">
    <property type="nucleotide sequence ID" value="NZ_CALXHM010000014.1"/>
</dbReference>
<proteinExistence type="predicted"/>
<comment type="caution">
    <text evidence="1">The sequence shown here is derived from an EMBL/GenBank/DDBJ whole genome shotgun (WGS) entry which is preliminary data.</text>
</comment>
<reference evidence="1" key="1">
    <citation type="journal article" date="2021" name="PeerJ">
        <title>Extensive microbial diversity within the chicken gut microbiome revealed by metagenomics and culture.</title>
        <authorList>
            <person name="Gilroy R."/>
            <person name="Ravi A."/>
            <person name="Getino M."/>
            <person name="Pursley I."/>
            <person name="Horton D.L."/>
            <person name="Alikhan N.F."/>
            <person name="Baker D."/>
            <person name="Gharbi K."/>
            <person name="Hall N."/>
            <person name="Watson M."/>
            <person name="Adriaenssens E.M."/>
            <person name="Foster-Nyarko E."/>
            <person name="Jarju S."/>
            <person name="Secka A."/>
            <person name="Antonio M."/>
            <person name="Oren A."/>
            <person name="Chaudhuri R.R."/>
            <person name="La Ragione R."/>
            <person name="Hildebrand F."/>
            <person name="Pallen M.J."/>
        </authorList>
    </citation>
    <scope>NUCLEOTIDE SEQUENCE</scope>
    <source>
        <strain evidence="1">ChiGjej4B4-18154</strain>
    </source>
</reference>
<accession>A0A9D2E380</accession>
<protein>
    <submittedName>
        <fullName evidence="1">Uncharacterized protein</fullName>
    </submittedName>
</protein>
<gene>
    <name evidence="1" type="ORF">H9813_01775</name>
</gene>
<name>A0A9D2E380_9FIRM</name>